<feature type="domain" description="Enoyl reductase (ER)" evidence="1">
    <location>
        <begin position="10"/>
        <end position="331"/>
    </location>
</feature>
<evidence type="ECO:0000259" key="1">
    <source>
        <dbReference type="SMART" id="SM00829"/>
    </source>
</evidence>
<dbReference type="Pfam" id="PF08240">
    <property type="entry name" value="ADH_N"/>
    <property type="match status" value="1"/>
</dbReference>
<sequence length="336" mass="35916">MKLAHLCLPATLDTLKIVQRDEPDVRPGLVKVRWRASTLNFHDYAVVTGRLPSADGRIPLSDGAGEVVAVGDGVTQWQVGDRVISVFFPNWHEGNPTIARTLTMTGDSTDGCATQYSLVPPSALTAMPPHLGFAEAAALPCAALTAWRALVVECAIKPGDRVLVQGSGGMSLFALQFAAIAGAEIFATSSSPEKLERMRALGAHHLVDYRRDSRWGDTVRRLAGEGVDHVVDVGGASTLAQSLKATRVGANIVMVGVLGGLEAPLQIGRLIARQPRLLPIAVGSREMQLQMCRSIALDGLRPVLDRSFALSELAEAFRYQESGRHFGKIVIDLDAG</sequence>
<dbReference type="InterPro" id="IPR020843">
    <property type="entry name" value="ER"/>
</dbReference>
<dbReference type="Pfam" id="PF00107">
    <property type="entry name" value="ADH_zinc_N"/>
    <property type="match status" value="1"/>
</dbReference>
<name>A0A6M2BNY9_9GAMM</name>
<evidence type="ECO:0000313" key="3">
    <source>
        <dbReference type="Proteomes" id="UP000472676"/>
    </source>
</evidence>
<dbReference type="PANTHER" id="PTHR45033">
    <property type="match status" value="1"/>
</dbReference>
<dbReference type="InterPro" id="IPR052711">
    <property type="entry name" value="Zinc_ADH-like"/>
</dbReference>
<dbReference type="SUPFAM" id="SSF51735">
    <property type="entry name" value="NAD(P)-binding Rossmann-fold domains"/>
    <property type="match status" value="1"/>
</dbReference>
<dbReference type="InterPro" id="IPR013154">
    <property type="entry name" value="ADH-like_N"/>
</dbReference>
<dbReference type="InterPro" id="IPR013149">
    <property type="entry name" value="ADH-like_C"/>
</dbReference>
<protein>
    <submittedName>
        <fullName evidence="2">NAD(P)-dependent alcohol dehydrogenase</fullName>
    </submittedName>
</protein>
<evidence type="ECO:0000313" key="2">
    <source>
        <dbReference type="EMBL" id="NGY04316.1"/>
    </source>
</evidence>
<reference evidence="2 3" key="1">
    <citation type="journal article" date="2014" name="Int. J. Syst. Evol. Microbiol.">
        <title>Solimonas terrae sp. nov., isolated from soil.</title>
        <authorList>
            <person name="Kim S.J."/>
            <person name="Moon J.Y."/>
            <person name="Weon H.Y."/>
            <person name="Ahn J.H."/>
            <person name="Chen W.M."/>
            <person name="Kwon S.W."/>
        </authorList>
    </citation>
    <scope>NUCLEOTIDE SEQUENCE [LARGE SCALE GENOMIC DNA]</scope>
    <source>
        <strain evidence="2 3">KIS83-12</strain>
    </source>
</reference>
<dbReference type="InterPro" id="IPR011032">
    <property type="entry name" value="GroES-like_sf"/>
</dbReference>
<gene>
    <name evidence="2" type="ORF">G7Y85_06040</name>
</gene>
<dbReference type="EMBL" id="JAAMOW010000003">
    <property type="protein sequence ID" value="NGY04316.1"/>
    <property type="molecule type" value="Genomic_DNA"/>
</dbReference>
<dbReference type="InterPro" id="IPR036291">
    <property type="entry name" value="NAD(P)-bd_dom_sf"/>
</dbReference>
<dbReference type="Proteomes" id="UP000472676">
    <property type="component" value="Unassembled WGS sequence"/>
</dbReference>
<dbReference type="Gene3D" id="3.90.180.10">
    <property type="entry name" value="Medium-chain alcohol dehydrogenases, catalytic domain"/>
    <property type="match status" value="1"/>
</dbReference>
<dbReference type="RefSeq" id="WP_166253421.1">
    <property type="nucleotide sequence ID" value="NZ_JAAMOW010000003.1"/>
</dbReference>
<dbReference type="AlphaFoldDB" id="A0A6M2BNY9"/>
<dbReference type="SUPFAM" id="SSF50129">
    <property type="entry name" value="GroES-like"/>
    <property type="match status" value="1"/>
</dbReference>
<proteinExistence type="predicted"/>
<organism evidence="2 3">
    <name type="scientific">Solimonas terrae</name>
    <dbReference type="NCBI Taxonomy" id="1396819"/>
    <lineage>
        <taxon>Bacteria</taxon>
        <taxon>Pseudomonadati</taxon>
        <taxon>Pseudomonadota</taxon>
        <taxon>Gammaproteobacteria</taxon>
        <taxon>Nevskiales</taxon>
        <taxon>Nevskiaceae</taxon>
        <taxon>Solimonas</taxon>
    </lineage>
</organism>
<keyword evidence="3" id="KW-1185">Reference proteome</keyword>
<dbReference type="CDD" id="cd08276">
    <property type="entry name" value="MDR7"/>
    <property type="match status" value="1"/>
</dbReference>
<dbReference type="Gene3D" id="3.40.50.720">
    <property type="entry name" value="NAD(P)-binding Rossmann-like Domain"/>
    <property type="match status" value="1"/>
</dbReference>
<comment type="caution">
    <text evidence="2">The sequence shown here is derived from an EMBL/GenBank/DDBJ whole genome shotgun (WGS) entry which is preliminary data.</text>
</comment>
<dbReference type="PANTHER" id="PTHR45033:SF2">
    <property type="entry name" value="ZINC-TYPE ALCOHOL DEHYDROGENASE-LIKE PROTEIN C1773.06C"/>
    <property type="match status" value="1"/>
</dbReference>
<dbReference type="GO" id="GO:0016491">
    <property type="term" value="F:oxidoreductase activity"/>
    <property type="evidence" value="ECO:0007669"/>
    <property type="project" value="InterPro"/>
</dbReference>
<dbReference type="SMART" id="SM00829">
    <property type="entry name" value="PKS_ER"/>
    <property type="match status" value="1"/>
</dbReference>
<accession>A0A6M2BNY9</accession>